<dbReference type="EMBL" id="WELI01000006">
    <property type="protein sequence ID" value="KAB7729251.1"/>
    <property type="molecule type" value="Genomic_DNA"/>
</dbReference>
<feature type="transmembrane region" description="Helical" evidence="1">
    <location>
        <begin position="41"/>
        <end position="58"/>
    </location>
</feature>
<feature type="transmembrane region" description="Helical" evidence="1">
    <location>
        <begin position="168"/>
        <end position="194"/>
    </location>
</feature>
<feature type="transmembrane region" description="Helical" evidence="1">
    <location>
        <begin position="70"/>
        <end position="88"/>
    </location>
</feature>
<name>A0A7J5TXE5_9BACT</name>
<comment type="caution">
    <text evidence="2">The sequence shown here is derived from an EMBL/GenBank/DDBJ whole genome shotgun (WGS) entry which is preliminary data.</text>
</comment>
<feature type="transmembrane region" description="Helical" evidence="1">
    <location>
        <begin position="137"/>
        <end position="156"/>
    </location>
</feature>
<dbReference type="AlphaFoldDB" id="A0A7J5TXE5"/>
<keyword evidence="1" id="KW-0812">Transmembrane</keyword>
<reference evidence="2 3" key="1">
    <citation type="submission" date="2019-10" db="EMBL/GenBank/DDBJ databases">
        <title>Rudanella paleaurantiibacter sp. nov., isolated from sludge.</title>
        <authorList>
            <person name="Xu S.Q."/>
        </authorList>
    </citation>
    <scope>NUCLEOTIDE SEQUENCE [LARGE SCALE GENOMIC DNA]</scope>
    <source>
        <strain evidence="2 3">HX-22-17</strain>
    </source>
</reference>
<sequence length="231" mass="26945">MVSFIEALLRHTLKFPLTVTTELSILLPLLFVGGYKDKPPYLRWVVIFIGWTTFRNLTSIVTSSYRINNLMLFNADLLVRALLLLAMFYHTFPYTYEKKAIVVVGVLFTLFFGFDFVWSNPNLSDWQNHRLNRYSYVVENVLMLTLVLRFFLYLVRELPVDNLLEYPMFWICCGLLIAHAGSVFLSPFIHYTFVWNGTFKLPVMVIIEQCVEITRNIGLAIALSHARRLTL</sequence>
<keyword evidence="3" id="KW-1185">Reference proteome</keyword>
<evidence type="ECO:0000313" key="2">
    <source>
        <dbReference type="EMBL" id="KAB7729251.1"/>
    </source>
</evidence>
<keyword evidence="1" id="KW-0472">Membrane</keyword>
<proteinExistence type="predicted"/>
<protein>
    <submittedName>
        <fullName evidence="2">Uncharacterized protein</fullName>
    </submittedName>
</protein>
<feature type="transmembrane region" description="Helical" evidence="1">
    <location>
        <begin position="12"/>
        <end position="35"/>
    </location>
</feature>
<gene>
    <name evidence="2" type="ORF">F5984_16590</name>
</gene>
<organism evidence="2 3">
    <name type="scientific">Rudanella paleaurantiibacter</name>
    <dbReference type="NCBI Taxonomy" id="2614655"/>
    <lineage>
        <taxon>Bacteria</taxon>
        <taxon>Pseudomonadati</taxon>
        <taxon>Bacteroidota</taxon>
        <taxon>Cytophagia</taxon>
        <taxon>Cytophagales</taxon>
        <taxon>Cytophagaceae</taxon>
        <taxon>Rudanella</taxon>
    </lineage>
</organism>
<keyword evidence="1" id="KW-1133">Transmembrane helix</keyword>
<accession>A0A7J5TXE5</accession>
<dbReference type="RefSeq" id="WP_152125333.1">
    <property type="nucleotide sequence ID" value="NZ_WELI01000006.1"/>
</dbReference>
<evidence type="ECO:0000313" key="3">
    <source>
        <dbReference type="Proteomes" id="UP000488299"/>
    </source>
</evidence>
<evidence type="ECO:0000256" key="1">
    <source>
        <dbReference type="SAM" id="Phobius"/>
    </source>
</evidence>
<dbReference type="Proteomes" id="UP000488299">
    <property type="component" value="Unassembled WGS sequence"/>
</dbReference>
<feature type="transmembrane region" description="Helical" evidence="1">
    <location>
        <begin position="100"/>
        <end position="117"/>
    </location>
</feature>